<evidence type="ECO:0000313" key="2">
    <source>
        <dbReference type="EMBL" id="KRX10753.1"/>
    </source>
</evidence>
<dbReference type="Proteomes" id="UP000054937">
    <property type="component" value="Unassembled WGS sequence"/>
</dbReference>
<comment type="caution">
    <text evidence="2">The sequence shown here is derived from an EMBL/GenBank/DDBJ whole genome shotgun (WGS) entry which is preliminary data.</text>
</comment>
<dbReference type="AlphaFoldDB" id="A0A0V0R8E6"/>
<reference evidence="2 3" key="1">
    <citation type="journal article" date="2015" name="Sci. Rep.">
        <title>Genome of the facultative scuticociliatosis pathogen Pseudocohnilembus persalinus provides insight into its virulence through horizontal gene transfer.</title>
        <authorList>
            <person name="Xiong J."/>
            <person name="Wang G."/>
            <person name="Cheng J."/>
            <person name="Tian M."/>
            <person name="Pan X."/>
            <person name="Warren A."/>
            <person name="Jiang C."/>
            <person name="Yuan D."/>
            <person name="Miao W."/>
        </authorList>
    </citation>
    <scope>NUCLEOTIDE SEQUENCE [LARGE SCALE GENOMIC DNA]</scope>
    <source>
        <strain evidence="2">36N120E</strain>
    </source>
</reference>
<name>A0A0V0R8E6_PSEPJ</name>
<evidence type="ECO:0000313" key="3">
    <source>
        <dbReference type="Proteomes" id="UP000054937"/>
    </source>
</evidence>
<feature type="region of interest" description="Disordered" evidence="1">
    <location>
        <begin position="144"/>
        <end position="174"/>
    </location>
</feature>
<proteinExistence type="predicted"/>
<sequence>MRQINKQLQDSICKYFYENNVTYLLKDELKADSIKDVTRIIFKKYDSPHQKQIYLKYLKFYANQFQDLNKMDEFNNYLYDIIYDTKTIFSVKEDDIWYKKWMTFIRKQMIALIILTFNQLNCYYEFKDLFAIWDVLFPETPLPRKKSPSESQTPSELSSYSEQQNDESQIDNQITRSISTDSITKKLQLSKSLLGSPQINTLDTGNRYQFGCEKSKM</sequence>
<keyword evidence="3" id="KW-1185">Reference proteome</keyword>
<evidence type="ECO:0000256" key="1">
    <source>
        <dbReference type="SAM" id="MobiDB-lite"/>
    </source>
</evidence>
<protein>
    <submittedName>
        <fullName evidence="2">Uncharacterized protein</fullName>
    </submittedName>
</protein>
<gene>
    <name evidence="2" type="ORF">PPERSA_04920</name>
</gene>
<feature type="compositionally biased region" description="Polar residues" evidence="1">
    <location>
        <begin position="149"/>
        <end position="163"/>
    </location>
</feature>
<organism evidence="2 3">
    <name type="scientific">Pseudocohnilembus persalinus</name>
    <name type="common">Ciliate</name>
    <dbReference type="NCBI Taxonomy" id="266149"/>
    <lineage>
        <taxon>Eukaryota</taxon>
        <taxon>Sar</taxon>
        <taxon>Alveolata</taxon>
        <taxon>Ciliophora</taxon>
        <taxon>Intramacronucleata</taxon>
        <taxon>Oligohymenophorea</taxon>
        <taxon>Scuticociliatia</taxon>
        <taxon>Philasterida</taxon>
        <taxon>Pseudocohnilembidae</taxon>
        <taxon>Pseudocohnilembus</taxon>
    </lineage>
</organism>
<dbReference type="InParanoid" id="A0A0V0R8E6"/>
<dbReference type="EMBL" id="LDAU01000020">
    <property type="protein sequence ID" value="KRX10753.1"/>
    <property type="molecule type" value="Genomic_DNA"/>
</dbReference>
<accession>A0A0V0R8E6</accession>
<dbReference type="OMA" id="QDSICKY"/>